<evidence type="ECO:0000313" key="2">
    <source>
        <dbReference type="Proteomes" id="UP001565220"/>
    </source>
</evidence>
<reference evidence="1 2" key="1">
    <citation type="submission" date="2024-08" db="EMBL/GenBank/DDBJ databases">
        <title>Clostridium lapicellarii sp. nov., and Clostridium renhuaiense sp. nov., two species isolated from the mud in a fermentation cellar used for producing sauce-flavour Chinese liquors.</title>
        <authorList>
            <person name="Yang F."/>
            <person name="Wang H."/>
            <person name="Chen L.Q."/>
            <person name="Zhou N."/>
            <person name="Lu J.J."/>
            <person name="Pu X.X."/>
            <person name="Wan B."/>
            <person name="Wang L."/>
            <person name="Liu S.J."/>
        </authorList>
    </citation>
    <scope>NUCLEOTIDE SEQUENCE [LARGE SCALE GENOMIC DNA]</scope>
    <source>
        <strain evidence="1 2">MT-113</strain>
    </source>
</reference>
<organism evidence="1 2">
    <name type="scientific">Clostridium lapidicellarium</name>
    <dbReference type="NCBI Taxonomy" id="3240931"/>
    <lineage>
        <taxon>Bacteria</taxon>
        <taxon>Bacillati</taxon>
        <taxon>Bacillota</taxon>
        <taxon>Clostridia</taxon>
        <taxon>Eubacteriales</taxon>
        <taxon>Clostridiaceae</taxon>
        <taxon>Clostridium</taxon>
    </lineage>
</organism>
<protein>
    <submittedName>
        <fullName evidence="1">Uncharacterized protein</fullName>
    </submittedName>
</protein>
<sequence length="74" mass="8677">MDSIRKIKDENILSSIFEDAARSNFVGEFEKKLKPEKAELILNEKMSSSDLFKERLIKGINRYCSISLYCSIWR</sequence>
<keyword evidence="2" id="KW-1185">Reference proteome</keyword>
<dbReference type="RefSeq" id="WP_294185229.1">
    <property type="nucleotide sequence ID" value="NZ_JBGFFE010000045.1"/>
</dbReference>
<comment type="caution">
    <text evidence="1">The sequence shown here is derived from an EMBL/GenBank/DDBJ whole genome shotgun (WGS) entry which is preliminary data.</text>
</comment>
<accession>A0ABV4E1N0</accession>
<proteinExistence type="predicted"/>
<dbReference type="Proteomes" id="UP001565220">
    <property type="component" value="Unassembled WGS sequence"/>
</dbReference>
<evidence type="ECO:0000313" key="1">
    <source>
        <dbReference type="EMBL" id="MEY8765046.1"/>
    </source>
</evidence>
<name>A0ABV4E1N0_9CLOT</name>
<dbReference type="EMBL" id="JBGFFE010000045">
    <property type="protein sequence ID" value="MEY8765046.1"/>
    <property type="molecule type" value="Genomic_DNA"/>
</dbReference>
<gene>
    <name evidence="1" type="ORF">AB8S09_15615</name>
</gene>